<protein>
    <submittedName>
        <fullName evidence="2">Uncharacterized protein</fullName>
    </submittedName>
</protein>
<sequence>MKSGDNGKREEWDPQTRPITSGGRRRPFSLNILGSEEDRVTTRSGVERLMSGLCEYKPGARIPESGAGSGSKDVQIQFQSGYKIRFLRQDRKSGFLKNLSSGLLSKKRLRTFSCTSGLNNLFFEPSPEHVDPGNLAREELLTSRGGAQVRTPFYLKEMLLDETIQIPHYAVGWGESCSAKLGVQSSYAVKYQSRNWRKRIGTSLADRSRVELALLPRLSLTRSRSFVLHSLAPQGRERSKAQASVANHIDKPLPASSRIDRASEARRGWMSERLKESIRTNRIDSTDMIDGMGSLSYDLVRSLPFVIFCSPWGLERGFALLTEHSHSIFHKIVRTPLSPGYDHFTPSRQLEDRFERVWVFETDLVRRGAKQLDHRGGVVTHSGIQNPRLLAFAPGFPIGNSIPTRFLGPGEPAFEIARPIGKGLHPREAHLTEGSRALNHALKISNSSIQGAIDSSTRRKGSLEFHNGYESGEKDLRIYVTETICSVSVLFSDSEDEPVDAGDPTSDKDVSDATFSQEQLFYCDFLARDKRRLYQSKADTPHAPTVAYEVRSGGRASHGV</sequence>
<gene>
    <name evidence="2" type="ORF">SVIM_LOCUS79682</name>
</gene>
<accession>A0A6N2KLF9</accession>
<evidence type="ECO:0000313" key="2">
    <source>
        <dbReference type="EMBL" id="VFU27214.1"/>
    </source>
</evidence>
<reference evidence="2" key="1">
    <citation type="submission" date="2019-03" db="EMBL/GenBank/DDBJ databases">
        <authorList>
            <person name="Mank J."/>
            <person name="Almeida P."/>
        </authorList>
    </citation>
    <scope>NUCLEOTIDE SEQUENCE</scope>
    <source>
        <strain evidence="2">78183</strain>
    </source>
</reference>
<proteinExistence type="predicted"/>
<dbReference type="EMBL" id="CAADRP010000346">
    <property type="protein sequence ID" value="VFU27214.1"/>
    <property type="molecule type" value="Genomic_DNA"/>
</dbReference>
<evidence type="ECO:0000256" key="1">
    <source>
        <dbReference type="SAM" id="MobiDB-lite"/>
    </source>
</evidence>
<feature type="region of interest" description="Disordered" evidence="1">
    <location>
        <begin position="1"/>
        <end position="28"/>
    </location>
</feature>
<feature type="compositionally biased region" description="Basic and acidic residues" evidence="1">
    <location>
        <begin position="1"/>
        <end position="14"/>
    </location>
</feature>
<organism evidence="2">
    <name type="scientific">Salix viminalis</name>
    <name type="common">Common osier</name>
    <name type="synonym">Basket willow</name>
    <dbReference type="NCBI Taxonomy" id="40686"/>
    <lineage>
        <taxon>Eukaryota</taxon>
        <taxon>Viridiplantae</taxon>
        <taxon>Streptophyta</taxon>
        <taxon>Embryophyta</taxon>
        <taxon>Tracheophyta</taxon>
        <taxon>Spermatophyta</taxon>
        <taxon>Magnoliopsida</taxon>
        <taxon>eudicotyledons</taxon>
        <taxon>Gunneridae</taxon>
        <taxon>Pentapetalae</taxon>
        <taxon>rosids</taxon>
        <taxon>fabids</taxon>
        <taxon>Malpighiales</taxon>
        <taxon>Salicaceae</taxon>
        <taxon>Saliceae</taxon>
        <taxon>Salix</taxon>
    </lineage>
</organism>
<name>A0A6N2KLF9_SALVM</name>
<dbReference type="AlphaFoldDB" id="A0A6N2KLF9"/>